<name>A0A923M5K0_9BURK</name>
<gene>
    <name evidence="1" type="ORF">H8R02_09190</name>
</gene>
<dbReference type="RefSeq" id="WP_187081078.1">
    <property type="nucleotide sequence ID" value="NZ_JACORU010000002.1"/>
</dbReference>
<organism evidence="1 2">
    <name type="scientific">Ramlibacter albus</name>
    <dbReference type="NCBI Taxonomy" id="2079448"/>
    <lineage>
        <taxon>Bacteria</taxon>
        <taxon>Pseudomonadati</taxon>
        <taxon>Pseudomonadota</taxon>
        <taxon>Betaproteobacteria</taxon>
        <taxon>Burkholderiales</taxon>
        <taxon>Comamonadaceae</taxon>
        <taxon>Ramlibacter</taxon>
    </lineage>
</organism>
<dbReference type="EMBL" id="JACORU010000002">
    <property type="protein sequence ID" value="MBC5764622.1"/>
    <property type="molecule type" value="Genomic_DNA"/>
</dbReference>
<dbReference type="AlphaFoldDB" id="A0A923M5K0"/>
<reference evidence="1" key="1">
    <citation type="submission" date="2020-08" db="EMBL/GenBank/DDBJ databases">
        <title>Ramlibacter sp. GTP1 16S ribosomal RNA gene genome sequencing and assembly.</title>
        <authorList>
            <person name="Kang M."/>
        </authorList>
    </citation>
    <scope>NUCLEOTIDE SEQUENCE</scope>
    <source>
        <strain evidence="1">GTP1</strain>
    </source>
</reference>
<dbReference type="Proteomes" id="UP000596827">
    <property type="component" value="Unassembled WGS sequence"/>
</dbReference>
<sequence length="48" mass="5211">MHDLGRNLARRCEGKAQLVAREIGIGVVGGPGQVAFQFDALVDRDRCD</sequence>
<comment type="caution">
    <text evidence="1">The sequence shown here is derived from an EMBL/GenBank/DDBJ whole genome shotgun (WGS) entry which is preliminary data.</text>
</comment>
<proteinExistence type="predicted"/>
<protein>
    <submittedName>
        <fullName evidence="1">Uncharacterized protein</fullName>
    </submittedName>
</protein>
<accession>A0A923M5K0</accession>
<evidence type="ECO:0000313" key="1">
    <source>
        <dbReference type="EMBL" id="MBC5764622.1"/>
    </source>
</evidence>
<keyword evidence="2" id="KW-1185">Reference proteome</keyword>
<evidence type="ECO:0000313" key="2">
    <source>
        <dbReference type="Proteomes" id="UP000596827"/>
    </source>
</evidence>